<comment type="caution">
    <text evidence="8">The sequence shown here is derived from an EMBL/GenBank/DDBJ whole genome shotgun (WGS) entry which is preliminary data.</text>
</comment>
<comment type="subcellular location">
    <subcellularLocation>
        <location evidence="1">Cell membrane</location>
        <topology evidence="1">Multi-pass membrane protein</topology>
    </subcellularLocation>
</comment>
<dbReference type="EMBL" id="JBHMDM010000001">
    <property type="protein sequence ID" value="MFB9375376.1"/>
    <property type="molecule type" value="Genomic_DNA"/>
</dbReference>
<feature type="domain" description="Metallo-beta-lactamase" evidence="7">
    <location>
        <begin position="545"/>
        <end position="730"/>
    </location>
</feature>
<keyword evidence="2" id="KW-1003">Cell membrane</keyword>
<feature type="transmembrane region" description="Helical" evidence="6">
    <location>
        <begin position="381"/>
        <end position="403"/>
    </location>
</feature>
<dbReference type="NCBIfam" id="TIGR00360">
    <property type="entry name" value="ComEC_N-term"/>
    <property type="match status" value="1"/>
</dbReference>
<feature type="transmembrane region" description="Helical" evidence="6">
    <location>
        <begin position="415"/>
        <end position="437"/>
    </location>
</feature>
<dbReference type="InterPro" id="IPR004477">
    <property type="entry name" value="ComEC_N"/>
</dbReference>
<evidence type="ECO:0000256" key="6">
    <source>
        <dbReference type="SAM" id="Phobius"/>
    </source>
</evidence>
<feature type="transmembrane region" description="Helical" evidence="6">
    <location>
        <begin position="328"/>
        <end position="345"/>
    </location>
</feature>
<dbReference type="InterPro" id="IPR036866">
    <property type="entry name" value="RibonucZ/Hydroxyglut_hydro"/>
</dbReference>
<evidence type="ECO:0000313" key="9">
    <source>
        <dbReference type="Proteomes" id="UP001589748"/>
    </source>
</evidence>
<organism evidence="8 9">
    <name type="scientific">Kineococcus gynurae</name>
    <dbReference type="NCBI Taxonomy" id="452979"/>
    <lineage>
        <taxon>Bacteria</taxon>
        <taxon>Bacillati</taxon>
        <taxon>Actinomycetota</taxon>
        <taxon>Actinomycetes</taxon>
        <taxon>Kineosporiales</taxon>
        <taxon>Kineosporiaceae</taxon>
        <taxon>Kineococcus</taxon>
    </lineage>
</organism>
<dbReference type="InterPro" id="IPR052159">
    <property type="entry name" value="Competence_DNA_uptake"/>
</dbReference>
<proteinExistence type="predicted"/>
<feature type="transmembrane region" description="Helical" evidence="6">
    <location>
        <begin position="351"/>
        <end position="369"/>
    </location>
</feature>
<dbReference type="Proteomes" id="UP001589748">
    <property type="component" value="Unassembled WGS sequence"/>
</dbReference>
<keyword evidence="4 6" id="KW-1133">Transmembrane helix</keyword>
<dbReference type="InterPro" id="IPR001279">
    <property type="entry name" value="Metallo-B-lactamas"/>
</dbReference>
<sequence>MSATALEPGRAPVPTDLRLVTAAVAGWACAAWAHGRAPSLLAAVLGVVSLGVLALGWHGRRRRRGATRLLPGVLVILVLVSCLAASLLQRSGSLLDWAEAGSTVQVQGEVRSDPRPVRSGPGGAPRVAVELLVTHAESRGRSVSAATRVLVLADAEAWTTDPVVPPGTEVAVPGRLLAGDDGDEPLLLARGAPVVLEPTGWVGRQAQTWRAALRTACAGLPADARGLLPGLVVGDTSGLPPDLDEAMTAVGLSHLTAVSGSNTSLVVGALVLVGGFLGLGRRARLVLAGVGLAGFVVLVRPEPSVLRAAVMGSIGLIGVFAGRPTRGVPVLAAAVLVLLVVQPGLAREFGFVLSVLATASLLLLARPGAELLVRHGWPRWAAFVVAVPVAAQAACGPVVVLLSPMVNLLAVPANVAVTVAVAPATVLGLAVTVLALVAPGAAAVLVRVPGVCAQWIAFVARTGADAPTSVAVPAGWWGVVVVAVLTVLTLAALVLLVRARGCRRWVGAGLVTLLVAASLVRCSPPGPSGPWPVADWVLVGCDVGQGDAVVLRSGPTSAVLVDAGPDDVLVDGCLDRLGVDRLDAVVLTHLHADHVDGLAGAVRGRTVGAVWTSPLRPAGPALRQVDEEARDLGLPLSVAREGLTGSAGSVSWRVLAPPASVSRARDLDSSEVNDSSVTLLAEVSGVRVLLLGDLEPGGQRRVLAGLRGSSGGPAVDGPVDGPVDVVKVAHHGSARQLPALYAAAAARVAVVEVGAVNDYGHPAPETTALLERLGVRVLRTDRDGDVAVAGTSERLRLLRRGPDPRDAARRERYSQG</sequence>
<dbReference type="InterPro" id="IPR025405">
    <property type="entry name" value="DUF4131"/>
</dbReference>
<feature type="transmembrane region" description="Helical" evidence="6">
    <location>
        <begin position="40"/>
        <end position="57"/>
    </location>
</feature>
<dbReference type="RefSeq" id="WP_380136412.1">
    <property type="nucleotide sequence ID" value="NZ_JBHLUI010000006.1"/>
</dbReference>
<evidence type="ECO:0000259" key="7">
    <source>
        <dbReference type="SMART" id="SM00849"/>
    </source>
</evidence>
<dbReference type="Pfam" id="PF13567">
    <property type="entry name" value="DUF4131"/>
    <property type="match status" value="1"/>
</dbReference>
<dbReference type="CDD" id="cd07731">
    <property type="entry name" value="ComA-like_MBL-fold"/>
    <property type="match status" value="1"/>
</dbReference>
<keyword evidence="5 6" id="KW-0472">Membrane</keyword>
<name>A0ABV5LMW3_9ACTN</name>
<keyword evidence="9" id="KW-1185">Reference proteome</keyword>
<evidence type="ECO:0000313" key="8">
    <source>
        <dbReference type="EMBL" id="MFB9375376.1"/>
    </source>
</evidence>
<feature type="transmembrane region" description="Helical" evidence="6">
    <location>
        <begin position="476"/>
        <end position="497"/>
    </location>
</feature>
<evidence type="ECO:0000256" key="5">
    <source>
        <dbReference type="ARBA" id="ARBA00023136"/>
    </source>
</evidence>
<feature type="transmembrane region" description="Helical" evidence="6">
    <location>
        <begin position="252"/>
        <end position="276"/>
    </location>
</feature>
<dbReference type="Pfam" id="PF03772">
    <property type="entry name" value="Competence"/>
    <property type="match status" value="1"/>
</dbReference>
<feature type="transmembrane region" description="Helical" evidence="6">
    <location>
        <begin position="283"/>
        <end position="299"/>
    </location>
</feature>
<evidence type="ECO:0000256" key="4">
    <source>
        <dbReference type="ARBA" id="ARBA00022989"/>
    </source>
</evidence>
<evidence type="ECO:0000256" key="3">
    <source>
        <dbReference type="ARBA" id="ARBA00022692"/>
    </source>
</evidence>
<dbReference type="PANTHER" id="PTHR30619:SF1">
    <property type="entry name" value="RECOMBINATION PROTEIN 2"/>
    <property type="match status" value="1"/>
</dbReference>
<evidence type="ECO:0000256" key="2">
    <source>
        <dbReference type="ARBA" id="ARBA00022475"/>
    </source>
</evidence>
<dbReference type="SUPFAM" id="SSF56281">
    <property type="entry name" value="Metallo-hydrolase/oxidoreductase"/>
    <property type="match status" value="1"/>
</dbReference>
<keyword evidence="3 6" id="KW-0812">Transmembrane</keyword>
<dbReference type="InterPro" id="IPR035681">
    <property type="entry name" value="ComA-like_MBL"/>
</dbReference>
<evidence type="ECO:0000256" key="1">
    <source>
        <dbReference type="ARBA" id="ARBA00004651"/>
    </source>
</evidence>
<gene>
    <name evidence="8" type="ORF">ACFFVI_00180</name>
</gene>
<accession>A0ABV5LMW3</accession>
<dbReference type="SMART" id="SM00849">
    <property type="entry name" value="Lactamase_B"/>
    <property type="match status" value="1"/>
</dbReference>
<dbReference type="PANTHER" id="PTHR30619">
    <property type="entry name" value="DNA INTERNALIZATION/COMPETENCE PROTEIN COMEC/REC2"/>
    <property type="match status" value="1"/>
</dbReference>
<dbReference type="Gene3D" id="3.60.15.10">
    <property type="entry name" value="Ribonuclease Z/Hydroxyacylglutathione hydrolase-like"/>
    <property type="match status" value="1"/>
</dbReference>
<reference evidence="8 9" key="1">
    <citation type="submission" date="2024-09" db="EMBL/GenBank/DDBJ databases">
        <authorList>
            <person name="Sun Q."/>
            <person name="Mori K."/>
        </authorList>
    </citation>
    <scope>NUCLEOTIDE SEQUENCE [LARGE SCALE GENOMIC DNA]</scope>
    <source>
        <strain evidence="8 9">TISTR 1856</strain>
    </source>
</reference>
<feature type="transmembrane region" description="Helical" evidence="6">
    <location>
        <begin position="69"/>
        <end position="88"/>
    </location>
</feature>
<protein>
    <submittedName>
        <fullName evidence="8">ComEC/Rec2 family competence protein</fullName>
    </submittedName>
</protein>
<dbReference type="Pfam" id="PF00753">
    <property type="entry name" value="Lactamase_B"/>
    <property type="match status" value="1"/>
</dbReference>